<accession>A0A7W5C8L1</accession>
<dbReference type="InterPro" id="IPR003439">
    <property type="entry name" value="ABC_transporter-like_ATP-bd"/>
</dbReference>
<evidence type="ECO:0000256" key="3">
    <source>
        <dbReference type="ARBA" id="ARBA00022741"/>
    </source>
</evidence>
<dbReference type="SUPFAM" id="SSF52540">
    <property type="entry name" value="P-loop containing nucleoside triphosphate hydrolases"/>
    <property type="match status" value="1"/>
</dbReference>
<evidence type="ECO:0000256" key="2">
    <source>
        <dbReference type="ARBA" id="ARBA00022448"/>
    </source>
</evidence>
<proteinExistence type="inferred from homology"/>
<keyword evidence="2" id="KW-0813">Transport</keyword>
<dbReference type="Gene3D" id="3.40.50.300">
    <property type="entry name" value="P-loop containing nucleotide triphosphate hydrolases"/>
    <property type="match status" value="1"/>
</dbReference>
<keyword evidence="3" id="KW-0547">Nucleotide-binding</keyword>
<evidence type="ECO:0000313" key="6">
    <source>
        <dbReference type="EMBL" id="MBB3153118.1"/>
    </source>
</evidence>
<dbReference type="InterPro" id="IPR027417">
    <property type="entry name" value="P-loop_NTPase"/>
</dbReference>
<dbReference type="AlphaFoldDB" id="A0A7W5C8L1"/>
<organism evidence="6 7">
    <name type="scientific">Paenibacillus endophyticus</name>
    <dbReference type="NCBI Taxonomy" id="1294268"/>
    <lineage>
        <taxon>Bacteria</taxon>
        <taxon>Bacillati</taxon>
        <taxon>Bacillota</taxon>
        <taxon>Bacilli</taxon>
        <taxon>Bacillales</taxon>
        <taxon>Paenibacillaceae</taxon>
        <taxon>Paenibacillus</taxon>
    </lineage>
</organism>
<dbReference type="PROSITE" id="PS50893">
    <property type="entry name" value="ABC_TRANSPORTER_2"/>
    <property type="match status" value="1"/>
</dbReference>
<dbReference type="Proteomes" id="UP000518605">
    <property type="component" value="Unassembled WGS sequence"/>
</dbReference>
<name>A0A7W5C8L1_9BACL</name>
<dbReference type="Pfam" id="PF00005">
    <property type="entry name" value="ABC_tran"/>
    <property type="match status" value="1"/>
</dbReference>
<comment type="similarity">
    <text evidence="1">Belongs to the ABC transporter superfamily.</text>
</comment>
<dbReference type="SMART" id="SM00382">
    <property type="entry name" value="AAA"/>
    <property type="match status" value="1"/>
</dbReference>
<dbReference type="PANTHER" id="PTHR43776:SF7">
    <property type="entry name" value="D,D-DIPEPTIDE TRANSPORT ATP-BINDING PROTEIN DDPF-RELATED"/>
    <property type="match status" value="1"/>
</dbReference>
<reference evidence="6 7" key="1">
    <citation type="submission" date="2020-08" db="EMBL/GenBank/DDBJ databases">
        <title>Genomic Encyclopedia of Type Strains, Phase III (KMG-III): the genomes of soil and plant-associated and newly described type strains.</title>
        <authorList>
            <person name="Whitman W."/>
        </authorList>
    </citation>
    <scope>NUCLEOTIDE SEQUENCE [LARGE SCALE GENOMIC DNA]</scope>
    <source>
        <strain evidence="6 7">CECT 8234</strain>
    </source>
</reference>
<keyword evidence="4 6" id="KW-0067">ATP-binding</keyword>
<evidence type="ECO:0000256" key="1">
    <source>
        <dbReference type="ARBA" id="ARBA00005417"/>
    </source>
</evidence>
<keyword evidence="7" id="KW-1185">Reference proteome</keyword>
<comment type="caution">
    <text evidence="6">The sequence shown here is derived from an EMBL/GenBank/DDBJ whole genome shotgun (WGS) entry which is preliminary data.</text>
</comment>
<dbReference type="GO" id="GO:0005524">
    <property type="term" value="F:ATP binding"/>
    <property type="evidence" value="ECO:0007669"/>
    <property type="project" value="UniProtKB-KW"/>
</dbReference>
<evidence type="ECO:0000259" key="5">
    <source>
        <dbReference type="PROSITE" id="PS50893"/>
    </source>
</evidence>
<dbReference type="InterPro" id="IPR003593">
    <property type="entry name" value="AAA+_ATPase"/>
</dbReference>
<dbReference type="InterPro" id="IPR050319">
    <property type="entry name" value="ABC_transp_ATP-bind"/>
</dbReference>
<feature type="domain" description="ABC transporter" evidence="5">
    <location>
        <begin position="3"/>
        <end position="198"/>
    </location>
</feature>
<protein>
    <submittedName>
        <fullName evidence="6">Peptide/nickel transport system ATP-binding protein</fullName>
    </submittedName>
</protein>
<dbReference type="EMBL" id="JACHXW010000008">
    <property type="protein sequence ID" value="MBB3153118.1"/>
    <property type="molecule type" value="Genomic_DNA"/>
</dbReference>
<dbReference type="GO" id="GO:0055085">
    <property type="term" value="P:transmembrane transport"/>
    <property type="evidence" value="ECO:0007669"/>
    <property type="project" value="UniProtKB-ARBA"/>
</dbReference>
<dbReference type="GO" id="GO:0016887">
    <property type="term" value="F:ATP hydrolysis activity"/>
    <property type="evidence" value="ECO:0007669"/>
    <property type="project" value="InterPro"/>
</dbReference>
<evidence type="ECO:0000313" key="7">
    <source>
        <dbReference type="Proteomes" id="UP000518605"/>
    </source>
</evidence>
<dbReference type="RefSeq" id="WP_183564069.1">
    <property type="nucleotide sequence ID" value="NZ_CBCSLB010000015.1"/>
</dbReference>
<evidence type="ECO:0000256" key="4">
    <source>
        <dbReference type="ARBA" id="ARBA00022840"/>
    </source>
</evidence>
<dbReference type="PANTHER" id="PTHR43776">
    <property type="entry name" value="TRANSPORT ATP-BINDING PROTEIN"/>
    <property type="match status" value="1"/>
</dbReference>
<gene>
    <name evidence="6" type="ORF">FHS16_003177</name>
</gene>
<sequence>MRLEGKGIGWRYGNGPWLFSDYDIAIQPGESVGLIGPSGSGKTSLGRLLAGYEKPLTGEVSVPGRSPNHTGYDPVQMIFQHPERAVNPRWSMARTLTEGWSPDAPLLDALGIKDDWLRRYPNELSGGELQRCCIARALGPNTKFLIADEMTTMLDAVTQAQIWHTVLEIASKRQIGLLVISHDHLLVNRICSRIIPFG</sequence>